<comment type="caution">
    <text evidence="1">The sequence shown here is derived from an EMBL/GenBank/DDBJ whole genome shotgun (WGS) entry which is preliminary data.</text>
</comment>
<dbReference type="RefSeq" id="WP_008094596.1">
    <property type="nucleotide sequence ID" value="NZ_AOLG01000035.1"/>
</dbReference>
<name>M0G8J2_HALPT</name>
<dbReference type="AlphaFoldDB" id="M0G8J2"/>
<dbReference type="PATRIC" id="fig|1227461.3.peg.2213"/>
<proteinExistence type="predicted"/>
<dbReference type="Proteomes" id="UP000011559">
    <property type="component" value="Unassembled WGS sequence"/>
</dbReference>
<dbReference type="EMBL" id="AOLG01000035">
    <property type="protein sequence ID" value="ELZ68576.1"/>
    <property type="molecule type" value="Genomic_DNA"/>
</dbReference>
<gene>
    <name evidence="1" type="ORF">C457_11246</name>
</gene>
<dbReference type="Pfam" id="PF19866">
    <property type="entry name" value="DUF6339"/>
    <property type="match status" value="1"/>
</dbReference>
<sequence>METLCRLTTGGEGNLVTDEFLENDITYDCSEVQPFVEETAYEADLDSLGQVLNYVMNEGRHRFESDRSDLDAAVAPAVRKFIDVPRRAAGDPGIWHYLAVVWRPDYVRFRWPMKGTTSVTSLREKFTKSTEDLYAPAFARLWFMADFTQTEDDGYGPTEKILTRQYIANRLFDRKDLRREAAVQAFAKVAYERDDADFIDDNDLVEKVAKALSHELSSISAEAIGVQGVEKLIEQKIGRDKSGQ</sequence>
<accession>M0G8J2</accession>
<reference evidence="1 2" key="1">
    <citation type="journal article" date="2014" name="PLoS Genet.">
        <title>Phylogenetically driven sequencing of extremely halophilic archaea reveals strategies for static and dynamic osmo-response.</title>
        <authorList>
            <person name="Becker E.A."/>
            <person name="Seitzer P.M."/>
            <person name="Tritt A."/>
            <person name="Larsen D."/>
            <person name="Krusor M."/>
            <person name="Yao A.I."/>
            <person name="Wu D."/>
            <person name="Madern D."/>
            <person name="Eisen J.A."/>
            <person name="Darling A.E."/>
            <person name="Facciotti M.T."/>
        </authorList>
    </citation>
    <scope>NUCLEOTIDE SEQUENCE [LARGE SCALE GENOMIC DNA]</scope>
    <source>
        <strain evidence="2">DSM 18310 / JCM 13924 / TL6</strain>
    </source>
</reference>
<evidence type="ECO:0000313" key="2">
    <source>
        <dbReference type="Proteomes" id="UP000011559"/>
    </source>
</evidence>
<organism evidence="1 2">
    <name type="scientific">Haloferax prahovense (strain DSM 18310 / JCM 13924 / TL6)</name>
    <dbReference type="NCBI Taxonomy" id="1227461"/>
    <lineage>
        <taxon>Archaea</taxon>
        <taxon>Methanobacteriati</taxon>
        <taxon>Methanobacteriota</taxon>
        <taxon>Stenosarchaea group</taxon>
        <taxon>Halobacteria</taxon>
        <taxon>Halobacteriales</taxon>
        <taxon>Haloferacaceae</taxon>
        <taxon>Haloferax</taxon>
    </lineage>
</organism>
<dbReference type="InterPro" id="IPR045920">
    <property type="entry name" value="DUF6339"/>
</dbReference>
<evidence type="ECO:0000313" key="1">
    <source>
        <dbReference type="EMBL" id="ELZ68576.1"/>
    </source>
</evidence>
<protein>
    <submittedName>
        <fullName evidence="1">Uncharacterized protein</fullName>
    </submittedName>
</protein>
<keyword evidence="2" id="KW-1185">Reference proteome</keyword>
<dbReference type="OrthoDB" id="287824at2157"/>